<reference evidence="2" key="1">
    <citation type="submission" date="2021-01" db="EMBL/GenBank/DDBJ databases">
        <authorList>
            <person name="Corre E."/>
            <person name="Pelletier E."/>
            <person name="Niang G."/>
            <person name="Scheremetjew M."/>
            <person name="Finn R."/>
            <person name="Kale V."/>
            <person name="Holt S."/>
            <person name="Cochrane G."/>
            <person name="Meng A."/>
            <person name="Brown T."/>
            <person name="Cohen L."/>
        </authorList>
    </citation>
    <scope>NUCLEOTIDE SEQUENCE</scope>
    <source>
        <strain evidence="2">B650</strain>
    </source>
</reference>
<evidence type="ECO:0000313" key="2">
    <source>
        <dbReference type="EMBL" id="CAD9574011.1"/>
    </source>
</evidence>
<feature type="transmembrane region" description="Helical" evidence="1">
    <location>
        <begin position="35"/>
        <end position="53"/>
    </location>
</feature>
<organism evidence="2">
    <name type="scientific">Leptocylindrus danicus</name>
    <dbReference type="NCBI Taxonomy" id="163516"/>
    <lineage>
        <taxon>Eukaryota</taxon>
        <taxon>Sar</taxon>
        <taxon>Stramenopiles</taxon>
        <taxon>Ochrophyta</taxon>
        <taxon>Bacillariophyta</taxon>
        <taxon>Coscinodiscophyceae</taxon>
        <taxon>Chaetocerotophycidae</taxon>
        <taxon>Leptocylindrales</taxon>
        <taxon>Leptocylindraceae</taxon>
        <taxon>Leptocylindrus</taxon>
    </lineage>
</organism>
<protein>
    <submittedName>
        <fullName evidence="2">Uncharacterized protein</fullName>
    </submittedName>
</protein>
<keyword evidence="1" id="KW-0812">Transmembrane</keyword>
<sequence>MPWLRAYERPDSLTDEDMQRLNDVRREMWVNGAKGMVFGSVGGITGLSLFDMFEQKKKGRSLTLPPRFTYGRNNAFLAVMLGGVVGSYLSARLTGIRSVRDLYPVFERGISHPKPSEELDSIVERELDGHNDRVLQRRKTLSESLVQDSKSYQGRFC</sequence>
<keyword evidence="1" id="KW-0472">Membrane</keyword>
<dbReference type="AlphaFoldDB" id="A0A7S2KDW0"/>
<feature type="transmembrane region" description="Helical" evidence="1">
    <location>
        <begin position="74"/>
        <end position="91"/>
    </location>
</feature>
<accession>A0A7S2KDW0</accession>
<evidence type="ECO:0000256" key="1">
    <source>
        <dbReference type="SAM" id="Phobius"/>
    </source>
</evidence>
<dbReference type="EMBL" id="HBGY01013057">
    <property type="protein sequence ID" value="CAD9574011.1"/>
    <property type="molecule type" value="Transcribed_RNA"/>
</dbReference>
<proteinExistence type="predicted"/>
<gene>
    <name evidence="2" type="ORF">LDAN0321_LOCUS8357</name>
</gene>
<keyword evidence="1" id="KW-1133">Transmembrane helix</keyword>
<name>A0A7S2KDW0_9STRA</name>